<keyword evidence="3" id="KW-1185">Reference proteome</keyword>
<organism evidence="2 3">
    <name type="scientific">Amanita muscaria (strain Koide BX008)</name>
    <dbReference type="NCBI Taxonomy" id="946122"/>
    <lineage>
        <taxon>Eukaryota</taxon>
        <taxon>Fungi</taxon>
        <taxon>Dikarya</taxon>
        <taxon>Basidiomycota</taxon>
        <taxon>Agaricomycotina</taxon>
        <taxon>Agaricomycetes</taxon>
        <taxon>Agaricomycetidae</taxon>
        <taxon>Agaricales</taxon>
        <taxon>Pluteineae</taxon>
        <taxon>Amanitaceae</taxon>
        <taxon>Amanita</taxon>
    </lineage>
</organism>
<protein>
    <submittedName>
        <fullName evidence="2">Uncharacterized protein</fullName>
    </submittedName>
</protein>
<dbReference type="Proteomes" id="UP000054549">
    <property type="component" value="Unassembled WGS sequence"/>
</dbReference>
<sequence length="117" mass="13190">MPPPKIMPAPVIGFMMEFGETLKRHSQLHHRQVLTWRMIRLTKDLNKVLLLALRESPSCITASYAKATPLPVAREFHHPRQPRVQLGPQPTPGPIAKSEPLRPPHTMHSGPPRTPAH</sequence>
<reference evidence="2 3" key="1">
    <citation type="submission" date="2014-04" db="EMBL/GenBank/DDBJ databases">
        <title>Evolutionary Origins and Diversification of the Mycorrhizal Mutualists.</title>
        <authorList>
            <consortium name="DOE Joint Genome Institute"/>
            <consortium name="Mycorrhizal Genomics Consortium"/>
            <person name="Kohler A."/>
            <person name="Kuo A."/>
            <person name="Nagy L.G."/>
            <person name="Floudas D."/>
            <person name="Copeland A."/>
            <person name="Barry K.W."/>
            <person name="Cichocki N."/>
            <person name="Veneault-Fourrey C."/>
            <person name="LaButti K."/>
            <person name="Lindquist E.A."/>
            <person name="Lipzen A."/>
            <person name="Lundell T."/>
            <person name="Morin E."/>
            <person name="Murat C."/>
            <person name="Riley R."/>
            <person name="Ohm R."/>
            <person name="Sun H."/>
            <person name="Tunlid A."/>
            <person name="Henrissat B."/>
            <person name="Grigoriev I.V."/>
            <person name="Hibbett D.S."/>
            <person name="Martin F."/>
        </authorList>
    </citation>
    <scope>NUCLEOTIDE SEQUENCE [LARGE SCALE GENOMIC DNA]</scope>
    <source>
        <strain evidence="2 3">Koide BX008</strain>
    </source>
</reference>
<evidence type="ECO:0000313" key="2">
    <source>
        <dbReference type="EMBL" id="KIL57858.1"/>
    </source>
</evidence>
<name>A0A0C2WNN9_AMAMK</name>
<gene>
    <name evidence="2" type="ORF">M378DRAFT_171243</name>
</gene>
<evidence type="ECO:0000313" key="3">
    <source>
        <dbReference type="Proteomes" id="UP000054549"/>
    </source>
</evidence>
<dbReference type="AlphaFoldDB" id="A0A0C2WNN9"/>
<dbReference type="EMBL" id="KN818355">
    <property type="protein sequence ID" value="KIL57858.1"/>
    <property type="molecule type" value="Genomic_DNA"/>
</dbReference>
<evidence type="ECO:0000256" key="1">
    <source>
        <dbReference type="SAM" id="MobiDB-lite"/>
    </source>
</evidence>
<accession>A0A0C2WNN9</accession>
<dbReference type="HOGENOM" id="CLU_136302_0_0_1"/>
<feature type="non-terminal residue" evidence="2">
    <location>
        <position position="117"/>
    </location>
</feature>
<dbReference type="InParanoid" id="A0A0C2WNN9"/>
<proteinExistence type="predicted"/>
<feature type="region of interest" description="Disordered" evidence="1">
    <location>
        <begin position="72"/>
        <end position="117"/>
    </location>
</feature>